<comment type="caution">
    <text evidence="6">The sequence shown here is derived from an EMBL/GenBank/DDBJ whole genome shotgun (WGS) entry which is preliminary data.</text>
</comment>
<dbReference type="InterPro" id="IPR001647">
    <property type="entry name" value="HTH_TetR"/>
</dbReference>
<sequence length="200" mass="21976">MVTKETANRKERERAERRARILAEARALAEAEGWDAVTTRRLARQIEYSQPVLYSHFANKEAIVTAVALEGIAELGRAMREARCGETDPAGAMLAVAYAYQDFADANPALFEAIFTLPTALEFGGPASPPELIETFKALVDTFAPLAADRDVETFTEMAWSAMHGQVVLDRGGRLRPPPRRARMKMLMDTLAGRPCPPTG</sequence>
<dbReference type="GO" id="GO:0000976">
    <property type="term" value="F:transcription cis-regulatory region binding"/>
    <property type="evidence" value="ECO:0007669"/>
    <property type="project" value="TreeGrafter"/>
</dbReference>
<evidence type="ECO:0000256" key="4">
    <source>
        <dbReference type="PROSITE-ProRule" id="PRU00335"/>
    </source>
</evidence>
<dbReference type="Pfam" id="PF00440">
    <property type="entry name" value="TetR_N"/>
    <property type="match status" value="1"/>
</dbReference>
<accession>A0A841FJW3</accession>
<dbReference type="SUPFAM" id="SSF48498">
    <property type="entry name" value="Tetracyclin repressor-like, C-terminal domain"/>
    <property type="match status" value="1"/>
</dbReference>
<organism evidence="6 7">
    <name type="scientific">Phytomonospora endophytica</name>
    <dbReference type="NCBI Taxonomy" id="714109"/>
    <lineage>
        <taxon>Bacteria</taxon>
        <taxon>Bacillati</taxon>
        <taxon>Actinomycetota</taxon>
        <taxon>Actinomycetes</taxon>
        <taxon>Micromonosporales</taxon>
        <taxon>Micromonosporaceae</taxon>
        <taxon>Phytomonospora</taxon>
    </lineage>
</organism>
<dbReference type="InterPro" id="IPR025996">
    <property type="entry name" value="MT1864/Rv1816-like_C"/>
</dbReference>
<dbReference type="SUPFAM" id="SSF46689">
    <property type="entry name" value="Homeodomain-like"/>
    <property type="match status" value="1"/>
</dbReference>
<dbReference type="PRINTS" id="PR00455">
    <property type="entry name" value="HTHTETR"/>
</dbReference>
<dbReference type="RefSeq" id="WP_184790432.1">
    <property type="nucleotide sequence ID" value="NZ_BONT01000054.1"/>
</dbReference>
<protein>
    <submittedName>
        <fullName evidence="6">AcrR family transcriptional regulator</fullName>
    </submittedName>
</protein>
<evidence type="ECO:0000256" key="1">
    <source>
        <dbReference type="ARBA" id="ARBA00023015"/>
    </source>
</evidence>
<evidence type="ECO:0000256" key="2">
    <source>
        <dbReference type="ARBA" id="ARBA00023125"/>
    </source>
</evidence>
<dbReference type="InterPro" id="IPR009057">
    <property type="entry name" value="Homeodomain-like_sf"/>
</dbReference>
<proteinExistence type="predicted"/>
<dbReference type="PROSITE" id="PS50977">
    <property type="entry name" value="HTH_TETR_2"/>
    <property type="match status" value="1"/>
</dbReference>
<keyword evidence="3" id="KW-0804">Transcription</keyword>
<evidence type="ECO:0000313" key="7">
    <source>
        <dbReference type="Proteomes" id="UP000548476"/>
    </source>
</evidence>
<keyword evidence="2 4" id="KW-0238">DNA-binding</keyword>
<reference evidence="6 7" key="1">
    <citation type="submission" date="2020-08" db="EMBL/GenBank/DDBJ databases">
        <title>Genomic Encyclopedia of Type Strains, Phase IV (KMG-IV): sequencing the most valuable type-strain genomes for metagenomic binning, comparative biology and taxonomic classification.</title>
        <authorList>
            <person name="Goeker M."/>
        </authorList>
    </citation>
    <scope>NUCLEOTIDE SEQUENCE [LARGE SCALE GENOMIC DNA]</scope>
    <source>
        <strain evidence="6 7">YIM 65646</strain>
    </source>
</reference>
<gene>
    <name evidence="6" type="ORF">HNR73_005489</name>
</gene>
<feature type="DNA-binding region" description="H-T-H motif" evidence="4">
    <location>
        <begin position="38"/>
        <end position="57"/>
    </location>
</feature>
<evidence type="ECO:0000256" key="3">
    <source>
        <dbReference type="ARBA" id="ARBA00023163"/>
    </source>
</evidence>
<dbReference type="EMBL" id="JACHGT010000013">
    <property type="protein sequence ID" value="MBB6037611.1"/>
    <property type="molecule type" value="Genomic_DNA"/>
</dbReference>
<dbReference type="AlphaFoldDB" id="A0A841FJW3"/>
<dbReference type="Proteomes" id="UP000548476">
    <property type="component" value="Unassembled WGS sequence"/>
</dbReference>
<evidence type="ECO:0000313" key="6">
    <source>
        <dbReference type="EMBL" id="MBB6037611.1"/>
    </source>
</evidence>
<dbReference type="InterPro" id="IPR050109">
    <property type="entry name" value="HTH-type_TetR-like_transc_reg"/>
</dbReference>
<dbReference type="PANTHER" id="PTHR30055:SF234">
    <property type="entry name" value="HTH-TYPE TRANSCRIPTIONAL REGULATOR BETI"/>
    <property type="match status" value="1"/>
</dbReference>
<keyword evidence="7" id="KW-1185">Reference proteome</keyword>
<name>A0A841FJW3_9ACTN</name>
<dbReference type="InterPro" id="IPR036271">
    <property type="entry name" value="Tet_transcr_reg_TetR-rel_C_sf"/>
</dbReference>
<feature type="domain" description="HTH tetR-type" evidence="5">
    <location>
        <begin position="15"/>
        <end position="75"/>
    </location>
</feature>
<dbReference type="PANTHER" id="PTHR30055">
    <property type="entry name" value="HTH-TYPE TRANSCRIPTIONAL REGULATOR RUTR"/>
    <property type="match status" value="1"/>
</dbReference>
<evidence type="ECO:0000259" key="5">
    <source>
        <dbReference type="PROSITE" id="PS50977"/>
    </source>
</evidence>
<dbReference type="Pfam" id="PF13305">
    <property type="entry name" value="TetR_C_33"/>
    <property type="match status" value="1"/>
</dbReference>
<dbReference type="Gene3D" id="1.10.357.10">
    <property type="entry name" value="Tetracycline Repressor, domain 2"/>
    <property type="match status" value="1"/>
</dbReference>
<keyword evidence="1" id="KW-0805">Transcription regulation</keyword>
<dbReference type="GO" id="GO:0003700">
    <property type="term" value="F:DNA-binding transcription factor activity"/>
    <property type="evidence" value="ECO:0007669"/>
    <property type="project" value="TreeGrafter"/>
</dbReference>